<keyword evidence="3" id="KW-1185">Reference proteome</keyword>
<sequence>MEPSTPLNPSVPMANSAPAPTPAPMASSTPVPPVTSAAPPPSFAPMSPFSPMEVSNSMGAPFNFHMMRIEKPPLYNGEADVSTFENWCYLMSEYLFFYNVPPSYHHRVMGQFLRGRAIEWYRNCIAEAPTPPTDKDMLIADMKRYFLPANAYDTLYEQFYQLRLVEVANIQMRTLKTEVGKGSM</sequence>
<accession>T0S0W8</accession>
<proteinExistence type="predicted"/>
<gene>
    <name evidence="2" type="ORF">SJAG_06637</name>
</gene>
<protein>
    <recommendedName>
        <fullName evidence="4">Retrotransposon gag domain-containing protein</fullName>
    </recommendedName>
</protein>
<dbReference type="EMBL" id="KE651169">
    <property type="protein sequence ID" value="EQC52962.1"/>
    <property type="molecule type" value="Genomic_DNA"/>
</dbReference>
<dbReference type="VEuPathDB" id="FungiDB:SJAG_06637"/>
<dbReference type="OrthoDB" id="2749329at2759"/>
<dbReference type="Proteomes" id="UP000001744">
    <property type="component" value="Unassembled WGS sequence"/>
</dbReference>
<dbReference type="RefSeq" id="XP_011049079.1">
    <property type="nucleotide sequence ID" value="XM_011050777.1"/>
</dbReference>
<feature type="region of interest" description="Disordered" evidence="1">
    <location>
        <begin position="1"/>
        <end position="37"/>
    </location>
</feature>
<dbReference type="AlphaFoldDB" id="T0S0W8"/>
<evidence type="ECO:0000313" key="2">
    <source>
        <dbReference type="EMBL" id="EQC52962.1"/>
    </source>
</evidence>
<dbReference type="JaponicusDB" id="SJAG_06637"/>
<evidence type="ECO:0000313" key="3">
    <source>
        <dbReference type="Proteomes" id="UP000001744"/>
    </source>
</evidence>
<dbReference type="GeneID" id="22831177"/>
<dbReference type="HOGENOM" id="CLU_1469037_0_0_1"/>
<evidence type="ECO:0000256" key="1">
    <source>
        <dbReference type="SAM" id="MobiDB-lite"/>
    </source>
</evidence>
<name>T0S0W8_SCHJY</name>
<evidence type="ECO:0008006" key="4">
    <source>
        <dbReference type="Google" id="ProtNLM"/>
    </source>
</evidence>
<reference evidence="2 3" key="1">
    <citation type="journal article" date="2011" name="Science">
        <title>Comparative functional genomics of the fission yeasts.</title>
        <authorList>
            <person name="Rhind N."/>
            <person name="Chen Z."/>
            <person name="Yassour M."/>
            <person name="Thompson D.A."/>
            <person name="Haas B.J."/>
            <person name="Habib N."/>
            <person name="Wapinski I."/>
            <person name="Roy S."/>
            <person name="Lin M.F."/>
            <person name="Heiman D.I."/>
            <person name="Young S.K."/>
            <person name="Furuya K."/>
            <person name="Guo Y."/>
            <person name="Pidoux A."/>
            <person name="Chen H.M."/>
            <person name="Robbertse B."/>
            <person name="Goldberg J.M."/>
            <person name="Aoki K."/>
            <person name="Bayne E.H."/>
            <person name="Berlin A.M."/>
            <person name="Desjardins C.A."/>
            <person name="Dobbs E."/>
            <person name="Dukaj L."/>
            <person name="Fan L."/>
            <person name="FitzGerald M.G."/>
            <person name="French C."/>
            <person name="Gujja S."/>
            <person name="Hansen K."/>
            <person name="Keifenheim D."/>
            <person name="Levin J.Z."/>
            <person name="Mosher R.A."/>
            <person name="Mueller C.A."/>
            <person name="Pfiffner J."/>
            <person name="Priest M."/>
            <person name="Russ C."/>
            <person name="Smialowska A."/>
            <person name="Swoboda P."/>
            <person name="Sykes S.M."/>
            <person name="Vaughn M."/>
            <person name="Vengrova S."/>
            <person name="Yoder R."/>
            <person name="Zeng Q."/>
            <person name="Allshire R."/>
            <person name="Baulcombe D."/>
            <person name="Birren B.W."/>
            <person name="Brown W."/>
            <person name="Ekwall K."/>
            <person name="Kellis M."/>
            <person name="Leatherwood J."/>
            <person name="Levin H."/>
            <person name="Margalit H."/>
            <person name="Martienssen R."/>
            <person name="Nieduszynski C.A."/>
            <person name="Spatafora J.W."/>
            <person name="Friedman N."/>
            <person name="Dalgaard J.Z."/>
            <person name="Baumann P."/>
            <person name="Niki H."/>
            <person name="Regev A."/>
            <person name="Nusbaum C."/>
        </authorList>
    </citation>
    <scope>NUCLEOTIDE SEQUENCE [LARGE SCALE GENOMIC DNA]</scope>
    <source>
        <strain evidence="3">yFS275 / FY16936</strain>
    </source>
</reference>
<organism evidence="2 3">
    <name type="scientific">Schizosaccharomyces japonicus (strain yFS275 / FY16936)</name>
    <name type="common">Fission yeast</name>
    <dbReference type="NCBI Taxonomy" id="402676"/>
    <lineage>
        <taxon>Eukaryota</taxon>
        <taxon>Fungi</taxon>
        <taxon>Dikarya</taxon>
        <taxon>Ascomycota</taxon>
        <taxon>Taphrinomycotina</taxon>
        <taxon>Schizosaccharomycetes</taxon>
        <taxon>Schizosaccharomycetales</taxon>
        <taxon>Schizosaccharomycetaceae</taxon>
        <taxon>Schizosaccharomyces</taxon>
    </lineage>
</organism>